<organism evidence="2">
    <name type="scientific">Homalodisca liturata</name>
    <dbReference type="NCBI Taxonomy" id="320908"/>
    <lineage>
        <taxon>Eukaryota</taxon>
        <taxon>Metazoa</taxon>
        <taxon>Ecdysozoa</taxon>
        <taxon>Arthropoda</taxon>
        <taxon>Hexapoda</taxon>
        <taxon>Insecta</taxon>
        <taxon>Pterygota</taxon>
        <taxon>Neoptera</taxon>
        <taxon>Paraneoptera</taxon>
        <taxon>Hemiptera</taxon>
        <taxon>Auchenorrhyncha</taxon>
        <taxon>Membracoidea</taxon>
        <taxon>Cicadellidae</taxon>
        <taxon>Cicadellinae</taxon>
        <taxon>Proconiini</taxon>
        <taxon>Homalodisca</taxon>
    </lineage>
</organism>
<feature type="non-terminal residue" evidence="2">
    <location>
        <position position="1"/>
    </location>
</feature>
<name>A0A1B6IZS6_9HEMI</name>
<gene>
    <name evidence="2" type="ORF">g.48198</name>
</gene>
<dbReference type="AlphaFoldDB" id="A0A1B6IZS6"/>
<accession>A0A1B6IZS6</accession>
<dbReference type="PANTHER" id="PTHR21054:SF2">
    <property type="entry name" value="MIP04191P"/>
    <property type="match status" value="1"/>
</dbReference>
<dbReference type="EMBL" id="GECU01015275">
    <property type="protein sequence ID" value="JAS92431.1"/>
    <property type="molecule type" value="Transcribed_RNA"/>
</dbReference>
<dbReference type="InterPro" id="IPR021917">
    <property type="entry name" value="Unchr_Zn-peptidase-like"/>
</dbReference>
<dbReference type="InterPro" id="IPR053002">
    <property type="entry name" value="Metalloproteinase_M10B"/>
</dbReference>
<sequence>GGLALFGTGCLHTWPSVVEDVVTCFLDPTPVDTQYLMDDSCYRGTFGSCFSTTLGSVCHELGHTFDLGHPRQGIMGRGFDNVHLVFVAVTSGTVRAANPRKTNPQCSTVTLVHNLNVECVIGSPLKQRSRTPARDPQRPADGLDRVTNISNKQAEEDDDLTYWSPGCAALLAFHRWFNTEQENLPKDDLHFDRSRLLLTGSAGVRVVEVRGPGGSVLGAWQFPGTRRRHQFLVPAQVLSGAQLIVAEDSNGNIIKANV</sequence>
<feature type="compositionally biased region" description="Basic and acidic residues" evidence="1">
    <location>
        <begin position="132"/>
        <end position="144"/>
    </location>
</feature>
<dbReference type="PANTHER" id="PTHR21054">
    <property type="entry name" value="ZINC METALLOPROTEINASE-RELATED"/>
    <property type="match status" value="1"/>
</dbReference>
<protein>
    <submittedName>
        <fullName evidence="2">Uncharacterized protein</fullName>
    </submittedName>
</protein>
<evidence type="ECO:0000256" key="1">
    <source>
        <dbReference type="SAM" id="MobiDB-lite"/>
    </source>
</evidence>
<evidence type="ECO:0000313" key="2">
    <source>
        <dbReference type="EMBL" id="JAS92431.1"/>
    </source>
</evidence>
<feature type="region of interest" description="Disordered" evidence="1">
    <location>
        <begin position="126"/>
        <end position="146"/>
    </location>
</feature>
<reference evidence="2" key="1">
    <citation type="submission" date="2015-11" db="EMBL/GenBank/DDBJ databases">
        <title>De novo transcriptome assembly of four potential Pierce s Disease insect vectors from Arizona vineyards.</title>
        <authorList>
            <person name="Tassone E.E."/>
        </authorList>
    </citation>
    <scope>NUCLEOTIDE SEQUENCE</scope>
</reference>
<proteinExistence type="predicted"/>
<dbReference type="Pfam" id="PF12044">
    <property type="entry name" value="Metallopep"/>
    <property type="match status" value="1"/>
</dbReference>